<keyword evidence="6" id="KW-1185">Reference proteome</keyword>
<dbReference type="Gene3D" id="1.20.120.530">
    <property type="entry name" value="GntR ligand-binding domain-like"/>
    <property type="match status" value="1"/>
</dbReference>
<dbReference type="SUPFAM" id="SSF46785">
    <property type="entry name" value="Winged helix' DNA-binding domain"/>
    <property type="match status" value="1"/>
</dbReference>
<dbReference type="PRINTS" id="PR00035">
    <property type="entry name" value="HTHGNTR"/>
</dbReference>
<keyword evidence="3" id="KW-0804">Transcription</keyword>
<evidence type="ECO:0000256" key="2">
    <source>
        <dbReference type="ARBA" id="ARBA00023125"/>
    </source>
</evidence>
<dbReference type="PANTHER" id="PTHR43537">
    <property type="entry name" value="TRANSCRIPTIONAL REGULATOR, GNTR FAMILY"/>
    <property type="match status" value="1"/>
</dbReference>
<dbReference type="InterPro" id="IPR000524">
    <property type="entry name" value="Tscrpt_reg_HTH_GntR"/>
</dbReference>
<proteinExistence type="predicted"/>
<dbReference type="InterPro" id="IPR008920">
    <property type="entry name" value="TF_FadR/GntR_C"/>
</dbReference>
<dbReference type="InterPro" id="IPR011711">
    <property type="entry name" value="GntR_C"/>
</dbReference>
<dbReference type="Pfam" id="PF07729">
    <property type="entry name" value="FCD"/>
    <property type="match status" value="1"/>
</dbReference>
<name>A0A1H4CRI1_9ACTO</name>
<dbReference type="Proteomes" id="UP000199288">
    <property type="component" value="Unassembled WGS sequence"/>
</dbReference>
<dbReference type="RefSeq" id="WP_092565538.1">
    <property type="nucleotide sequence ID" value="NZ_FNQV01000013.1"/>
</dbReference>
<dbReference type="SMART" id="SM00895">
    <property type="entry name" value="FCD"/>
    <property type="match status" value="1"/>
</dbReference>
<dbReference type="AlphaFoldDB" id="A0A1H4CRI1"/>
<gene>
    <name evidence="5" type="ORF">SAMN02910418_02037</name>
</gene>
<sequence length="229" mass="26383">MRPTLRAEIDHNIRQLIRDKELLPGDPLPSESELAAMFKVSKPTVRESVRRLEVLGHVQVRRGVGLQVGDFDFRHVVDSLPYEYLTTGDVLLDLLEVRAVLEEGFLRRALNQYQPIHFARLQRIVERMEKESQIGEINANTDREFHLALYEPLKNSMVEQVIETFWALFENARSALALTVNVRSVDDHRRILEEIVAGREDAAVKALHSHFQPAFQDIRAEVERVQSAQ</sequence>
<dbReference type="SMART" id="SM00345">
    <property type="entry name" value="HTH_GNTR"/>
    <property type="match status" value="1"/>
</dbReference>
<dbReference type="CDD" id="cd07377">
    <property type="entry name" value="WHTH_GntR"/>
    <property type="match status" value="1"/>
</dbReference>
<dbReference type="Gene3D" id="1.10.10.10">
    <property type="entry name" value="Winged helix-like DNA-binding domain superfamily/Winged helix DNA-binding domain"/>
    <property type="match status" value="1"/>
</dbReference>
<dbReference type="PANTHER" id="PTHR43537:SF5">
    <property type="entry name" value="UXU OPERON TRANSCRIPTIONAL REGULATOR"/>
    <property type="match status" value="1"/>
</dbReference>
<dbReference type="SUPFAM" id="SSF48008">
    <property type="entry name" value="GntR ligand-binding domain-like"/>
    <property type="match status" value="1"/>
</dbReference>
<dbReference type="InterPro" id="IPR036390">
    <property type="entry name" value="WH_DNA-bd_sf"/>
</dbReference>
<dbReference type="InterPro" id="IPR036388">
    <property type="entry name" value="WH-like_DNA-bd_sf"/>
</dbReference>
<evidence type="ECO:0000259" key="4">
    <source>
        <dbReference type="PROSITE" id="PS50949"/>
    </source>
</evidence>
<accession>A0A1H4CRI1</accession>
<keyword evidence="1" id="KW-0805">Transcription regulation</keyword>
<feature type="domain" description="HTH gntR-type" evidence="4">
    <location>
        <begin position="3"/>
        <end position="71"/>
    </location>
</feature>
<dbReference type="EMBL" id="FNQV01000013">
    <property type="protein sequence ID" value="SEA62971.1"/>
    <property type="molecule type" value="Genomic_DNA"/>
</dbReference>
<organism evidence="5 6">
    <name type="scientific">Bowdeniella nasicola</name>
    <dbReference type="NCBI Taxonomy" id="208480"/>
    <lineage>
        <taxon>Bacteria</taxon>
        <taxon>Bacillati</taxon>
        <taxon>Actinomycetota</taxon>
        <taxon>Actinomycetes</taxon>
        <taxon>Actinomycetales</taxon>
        <taxon>Actinomycetaceae</taxon>
        <taxon>Bowdeniella</taxon>
    </lineage>
</organism>
<dbReference type="OrthoDB" id="4164516at2"/>
<evidence type="ECO:0000256" key="1">
    <source>
        <dbReference type="ARBA" id="ARBA00023015"/>
    </source>
</evidence>
<dbReference type="Pfam" id="PF00392">
    <property type="entry name" value="GntR"/>
    <property type="match status" value="1"/>
</dbReference>
<evidence type="ECO:0000313" key="5">
    <source>
        <dbReference type="EMBL" id="SEA62971.1"/>
    </source>
</evidence>
<reference evidence="6" key="1">
    <citation type="submission" date="2016-10" db="EMBL/GenBank/DDBJ databases">
        <authorList>
            <person name="Varghese N."/>
            <person name="Submissions S."/>
        </authorList>
    </citation>
    <scope>NUCLEOTIDE SEQUENCE [LARGE SCALE GENOMIC DNA]</scope>
    <source>
        <strain evidence="6">KPR-1</strain>
    </source>
</reference>
<dbReference type="GO" id="GO:0003677">
    <property type="term" value="F:DNA binding"/>
    <property type="evidence" value="ECO:0007669"/>
    <property type="project" value="UniProtKB-KW"/>
</dbReference>
<evidence type="ECO:0000256" key="3">
    <source>
        <dbReference type="ARBA" id="ARBA00023163"/>
    </source>
</evidence>
<dbReference type="PROSITE" id="PS50949">
    <property type="entry name" value="HTH_GNTR"/>
    <property type="match status" value="1"/>
</dbReference>
<protein>
    <submittedName>
        <fullName evidence="5">DNA-binding transcriptional regulator, FadR family</fullName>
    </submittedName>
</protein>
<evidence type="ECO:0000313" key="6">
    <source>
        <dbReference type="Proteomes" id="UP000199288"/>
    </source>
</evidence>
<keyword evidence="2 5" id="KW-0238">DNA-binding</keyword>
<dbReference type="GO" id="GO:0003700">
    <property type="term" value="F:DNA-binding transcription factor activity"/>
    <property type="evidence" value="ECO:0007669"/>
    <property type="project" value="InterPro"/>
</dbReference>